<evidence type="ECO:0000313" key="2">
    <source>
        <dbReference type="EMBL" id="MFD1628380.1"/>
    </source>
</evidence>
<evidence type="ECO:0000256" key="1">
    <source>
        <dbReference type="SAM" id="SignalP"/>
    </source>
</evidence>
<dbReference type="InterPro" id="IPR006626">
    <property type="entry name" value="PbH1"/>
</dbReference>
<comment type="caution">
    <text evidence="2">The sequence shown here is derived from an EMBL/GenBank/DDBJ whole genome shotgun (WGS) entry which is preliminary data.</text>
</comment>
<evidence type="ECO:0000313" key="3">
    <source>
        <dbReference type="Proteomes" id="UP001597118"/>
    </source>
</evidence>
<name>A0ABW4I6Q6_9SPHI</name>
<dbReference type="RefSeq" id="WP_379660767.1">
    <property type="nucleotide sequence ID" value="NZ_JBHUDG010000001.1"/>
</dbReference>
<keyword evidence="2" id="KW-0456">Lyase</keyword>
<keyword evidence="3" id="KW-1185">Reference proteome</keyword>
<dbReference type="PROSITE" id="PS51257">
    <property type="entry name" value="PROKAR_LIPOPROTEIN"/>
    <property type="match status" value="1"/>
</dbReference>
<dbReference type="InterPro" id="IPR039513">
    <property type="entry name" value="PL-6"/>
</dbReference>
<dbReference type="InterPro" id="IPR011050">
    <property type="entry name" value="Pectin_lyase_fold/virulence"/>
</dbReference>
<accession>A0ABW4I6Q6</accession>
<dbReference type="EMBL" id="JBHUDG010000001">
    <property type="protein sequence ID" value="MFD1628380.1"/>
    <property type="molecule type" value="Genomic_DNA"/>
</dbReference>
<protein>
    <submittedName>
        <fullName evidence="2">Polysaccharide lyase 6 family protein</fullName>
    </submittedName>
</protein>
<dbReference type="SUPFAM" id="SSF51126">
    <property type="entry name" value="Pectin lyase-like"/>
    <property type="match status" value="1"/>
</dbReference>
<reference evidence="3" key="1">
    <citation type="journal article" date="2019" name="Int. J. Syst. Evol. Microbiol.">
        <title>The Global Catalogue of Microorganisms (GCM) 10K type strain sequencing project: providing services to taxonomists for standard genome sequencing and annotation.</title>
        <authorList>
            <consortium name="The Broad Institute Genomics Platform"/>
            <consortium name="The Broad Institute Genome Sequencing Center for Infectious Disease"/>
            <person name="Wu L."/>
            <person name="Ma J."/>
        </authorList>
    </citation>
    <scope>NUCLEOTIDE SEQUENCE [LARGE SCALE GENOMIC DNA]</scope>
    <source>
        <strain evidence="3">CCUG 53762</strain>
    </source>
</reference>
<feature type="chain" id="PRO_5046793831" evidence="1">
    <location>
        <begin position="23"/>
        <end position="451"/>
    </location>
</feature>
<dbReference type="GO" id="GO:0016829">
    <property type="term" value="F:lyase activity"/>
    <property type="evidence" value="ECO:0007669"/>
    <property type="project" value="UniProtKB-KW"/>
</dbReference>
<dbReference type="CDD" id="cd14251">
    <property type="entry name" value="PL-6"/>
    <property type="match status" value="1"/>
</dbReference>
<dbReference type="SMART" id="SM00710">
    <property type="entry name" value="PbH1"/>
    <property type="match status" value="5"/>
</dbReference>
<dbReference type="InterPro" id="IPR012334">
    <property type="entry name" value="Pectin_lyas_fold"/>
</dbReference>
<proteinExistence type="predicted"/>
<dbReference type="Proteomes" id="UP001597118">
    <property type="component" value="Unassembled WGS sequence"/>
</dbReference>
<dbReference type="Gene3D" id="2.160.20.10">
    <property type="entry name" value="Single-stranded right-handed beta-helix, Pectin lyase-like"/>
    <property type="match status" value="1"/>
</dbReference>
<gene>
    <name evidence="2" type="ORF">ACFSAH_00750</name>
</gene>
<dbReference type="Pfam" id="PF14592">
    <property type="entry name" value="Chondroitinas_B"/>
    <property type="match status" value="1"/>
</dbReference>
<keyword evidence="1" id="KW-0732">Signal</keyword>
<feature type="signal peptide" evidence="1">
    <location>
        <begin position="1"/>
        <end position="22"/>
    </location>
</feature>
<organism evidence="2 3">
    <name type="scientific">Pseudopedobacter beijingensis</name>
    <dbReference type="NCBI Taxonomy" id="1207056"/>
    <lineage>
        <taxon>Bacteria</taxon>
        <taxon>Pseudomonadati</taxon>
        <taxon>Bacteroidota</taxon>
        <taxon>Sphingobacteriia</taxon>
        <taxon>Sphingobacteriales</taxon>
        <taxon>Sphingobacteriaceae</taxon>
        <taxon>Pseudopedobacter</taxon>
    </lineage>
</organism>
<sequence>MNYRQLTFSFLLSIALASTACASGKNAEEISINQSTKNEGNTYTVASIAEFNALKLNPGDKVIFKKGIWKDQQINIKANGTQEKPIVVTVEKAGETFFTGHSNLKIDGNWLTVDGFVFKEGYSEKADVILFTKNASNSRITNSAIINYNHPDKTFDYKWLSLNGENNRVDHCEFTGKTHQGTTLVVWLAEKPNYHQIDHNYFGPRPALGVNGGETIRIGTSTWSMHDSYTLVENNIFDKCDGEMEIISIKSGHNTINNNLFYECDGTVTFRHGNNNTVSNNYILGNGKKNTGGIRVIGENHKVFGNYLQGLDGSGLRAGISLMNALEQPQLHEYWRVINPEITNNIIVDSKEAINIGSGKNTTRVLPPKGGFLQHNDIVNTRTVIKIEDQPEGTIIDNNRTDAASLPTGFVKLGTDLVKSDGIWQRKNEVKTPFWKKEKIGPVWDTAKKDF</sequence>